<evidence type="ECO:0008006" key="16">
    <source>
        <dbReference type="Google" id="ProtNLM"/>
    </source>
</evidence>
<dbReference type="Pfam" id="PF02793">
    <property type="entry name" value="HRM"/>
    <property type="match status" value="1"/>
</dbReference>
<dbReference type="SUPFAM" id="SSF81321">
    <property type="entry name" value="Family A G protein-coupled receptor-like"/>
    <property type="match status" value="1"/>
</dbReference>
<comment type="similarity">
    <text evidence="2">Belongs to the G-protein coupled receptor 2 family.</text>
</comment>
<dbReference type="PROSITE" id="PS50227">
    <property type="entry name" value="G_PROTEIN_RECEP_F2_3"/>
    <property type="match status" value="1"/>
</dbReference>
<evidence type="ECO:0000256" key="9">
    <source>
        <dbReference type="ARBA" id="ARBA00023224"/>
    </source>
</evidence>
<sequence>MDEAAIERFLSEQKYKCDLLLEVGNSTDRASRSEMDRSIEMSFSEDNATRIQCPPFFDGLLCWPRIDALMTATQPCPPASIMGYANLQTDNVDVLASKVCLANGEWFRNSDGVTWSNYSLCALDTRHIIDDGIERLTWYPRWYETVAEATLLNKWLPIIRTVSQLGYATSFLTLVIAMMIFSYLRKLRNPRNRLHMHLFVSFIMRAFMALLKDWVFVEGIGLAWDVVFVGTSAFIKERNPWVCKIITSLWQYFIVANYSWILMEGLYLHNLIFFVPCTDTITMYVLLGWGIPVLIVVPWIVTRATIEDTLCWTTHENPSLLLVIRGPIMLSILINFLLFINVVRVLYVKLKASMYLQRKKMKYKKWARSTLILVPLFGIHYTFFLPLSYCKDYQIELIWLFCDQLFASFQGTFVAFLYCLLNGEVKMEIKRAWKMRQSKRYINSFVHNHRQFSKNLRDGINRKRHRSKNEEQSVGSSLAAKTMKKLSLKEFK</sequence>
<dbReference type="Proteomes" id="UP000279307">
    <property type="component" value="Chromosome 13"/>
</dbReference>
<keyword evidence="8" id="KW-0675">Receptor</keyword>
<gene>
    <name evidence="14" type="ORF">DMN91_012375</name>
</gene>
<keyword evidence="7 11" id="KW-0472">Membrane</keyword>
<dbReference type="CDD" id="cd15273">
    <property type="entry name" value="7tmB1_NPR_B7_insect-like"/>
    <property type="match status" value="1"/>
</dbReference>
<evidence type="ECO:0000256" key="7">
    <source>
        <dbReference type="ARBA" id="ARBA00023136"/>
    </source>
</evidence>
<keyword evidence="5 11" id="KW-1133">Transmembrane helix</keyword>
<evidence type="ECO:0000313" key="15">
    <source>
        <dbReference type="Proteomes" id="UP000279307"/>
    </source>
</evidence>
<feature type="transmembrane region" description="Helical" evidence="11">
    <location>
        <begin position="165"/>
        <end position="184"/>
    </location>
</feature>
<dbReference type="PROSITE" id="PS50261">
    <property type="entry name" value="G_PROTEIN_RECEP_F2_4"/>
    <property type="match status" value="1"/>
</dbReference>
<keyword evidence="3" id="KW-1003">Cell membrane</keyword>
<dbReference type="AlphaFoldDB" id="A0A3L8D5F0"/>
<feature type="transmembrane region" description="Helical" evidence="11">
    <location>
        <begin position="249"/>
        <end position="269"/>
    </location>
</feature>
<dbReference type="EMBL" id="QOIP01000013">
    <property type="protein sequence ID" value="RLU15381.1"/>
    <property type="molecule type" value="Genomic_DNA"/>
</dbReference>
<comment type="subcellular location">
    <subcellularLocation>
        <location evidence="1">Cell membrane</location>
        <topology evidence="1">Multi-pass membrane protein</topology>
    </subcellularLocation>
</comment>
<dbReference type="InterPro" id="IPR036445">
    <property type="entry name" value="GPCR_2_extracell_dom_sf"/>
</dbReference>
<dbReference type="InterPro" id="IPR050332">
    <property type="entry name" value="GPCR_2"/>
</dbReference>
<organism evidence="14 15">
    <name type="scientific">Ooceraea biroi</name>
    <name type="common">Clonal raider ant</name>
    <name type="synonym">Cerapachys biroi</name>
    <dbReference type="NCBI Taxonomy" id="2015173"/>
    <lineage>
        <taxon>Eukaryota</taxon>
        <taxon>Metazoa</taxon>
        <taxon>Ecdysozoa</taxon>
        <taxon>Arthropoda</taxon>
        <taxon>Hexapoda</taxon>
        <taxon>Insecta</taxon>
        <taxon>Pterygota</taxon>
        <taxon>Neoptera</taxon>
        <taxon>Endopterygota</taxon>
        <taxon>Hymenoptera</taxon>
        <taxon>Apocrita</taxon>
        <taxon>Aculeata</taxon>
        <taxon>Formicoidea</taxon>
        <taxon>Formicidae</taxon>
        <taxon>Dorylinae</taxon>
        <taxon>Ooceraea</taxon>
    </lineage>
</organism>
<evidence type="ECO:0000256" key="5">
    <source>
        <dbReference type="ARBA" id="ARBA00022989"/>
    </source>
</evidence>
<evidence type="ECO:0000256" key="11">
    <source>
        <dbReference type="SAM" id="Phobius"/>
    </source>
</evidence>
<comment type="caution">
    <text evidence="14">The sequence shown here is derived from an EMBL/GenBank/DDBJ whole genome shotgun (WGS) entry which is preliminary data.</text>
</comment>
<reference evidence="14 15" key="1">
    <citation type="journal article" date="2018" name="Genome Res.">
        <title>The genomic architecture and molecular evolution of ant odorant receptors.</title>
        <authorList>
            <person name="McKenzie S.K."/>
            <person name="Kronauer D.J.C."/>
        </authorList>
    </citation>
    <scope>NUCLEOTIDE SEQUENCE [LARGE SCALE GENOMIC DNA]</scope>
    <source>
        <strain evidence="14">Clonal line C1</strain>
    </source>
</reference>
<keyword evidence="9" id="KW-0807">Transducer</keyword>
<dbReference type="GO" id="GO:0007166">
    <property type="term" value="P:cell surface receptor signaling pathway"/>
    <property type="evidence" value="ECO:0007669"/>
    <property type="project" value="InterPro"/>
</dbReference>
<evidence type="ECO:0000256" key="10">
    <source>
        <dbReference type="SAM" id="MobiDB-lite"/>
    </source>
</evidence>
<evidence type="ECO:0000259" key="13">
    <source>
        <dbReference type="PROSITE" id="PS50261"/>
    </source>
</evidence>
<dbReference type="PANTHER" id="PTHR45620:SF1">
    <property type="entry name" value="G-PROTEIN COUPLED RECEPTORS FAMILY 2 PROFILE 2 DOMAIN-CONTAINING PROTEIN"/>
    <property type="match status" value="1"/>
</dbReference>
<evidence type="ECO:0000256" key="3">
    <source>
        <dbReference type="ARBA" id="ARBA00022475"/>
    </source>
</evidence>
<dbReference type="Pfam" id="PF00002">
    <property type="entry name" value="7tm_2"/>
    <property type="match status" value="1"/>
</dbReference>
<dbReference type="SUPFAM" id="SSF111418">
    <property type="entry name" value="Hormone receptor domain"/>
    <property type="match status" value="1"/>
</dbReference>
<dbReference type="Gene3D" id="4.10.1240.10">
    <property type="entry name" value="GPCR, family 2, extracellular hormone receptor domain"/>
    <property type="match status" value="1"/>
</dbReference>
<dbReference type="PANTHER" id="PTHR45620">
    <property type="entry name" value="PDF RECEPTOR-LIKE PROTEIN-RELATED"/>
    <property type="match status" value="1"/>
</dbReference>
<dbReference type="GO" id="GO:0008528">
    <property type="term" value="F:G protein-coupled peptide receptor activity"/>
    <property type="evidence" value="ECO:0007669"/>
    <property type="project" value="TreeGrafter"/>
</dbReference>
<feature type="transmembrane region" description="Helical" evidence="11">
    <location>
        <begin position="397"/>
        <end position="421"/>
    </location>
</feature>
<dbReference type="Gene3D" id="1.20.1070.10">
    <property type="entry name" value="Rhodopsin 7-helix transmembrane proteins"/>
    <property type="match status" value="1"/>
</dbReference>
<keyword evidence="4 11" id="KW-0812">Transmembrane</keyword>
<dbReference type="GO" id="GO:0007188">
    <property type="term" value="P:adenylate cyclase-modulating G protein-coupled receptor signaling pathway"/>
    <property type="evidence" value="ECO:0007669"/>
    <property type="project" value="TreeGrafter"/>
</dbReference>
<feature type="region of interest" description="Disordered" evidence="10">
    <location>
        <begin position="460"/>
        <end position="492"/>
    </location>
</feature>
<evidence type="ECO:0000256" key="8">
    <source>
        <dbReference type="ARBA" id="ARBA00023170"/>
    </source>
</evidence>
<dbReference type="InterPro" id="IPR017981">
    <property type="entry name" value="GPCR_2-like_7TM"/>
</dbReference>
<evidence type="ECO:0000313" key="14">
    <source>
        <dbReference type="EMBL" id="RLU15381.1"/>
    </source>
</evidence>
<dbReference type="SMART" id="SM00008">
    <property type="entry name" value="HormR"/>
    <property type="match status" value="1"/>
</dbReference>
<feature type="transmembrane region" description="Helical" evidence="11">
    <location>
        <begin position="321"/>
        <end position="346"/>
    </location>
</feature>
<feature type="domain" description="G-protein coupled receptors family 2 profile 2" evidence="13">
    <location>
        <begin position="159"/>
        <end position="422"/>
    </location>
</feature>
<feature type="domain" description="G-protein coupled receptors family 2 profile 1" evidence="12">
    <location>
        <begin position="16"/>
        <end position="125"/>
    </location>
</feature>
<evidence type="ECO:0000259" key="12">
    <source>
        <dbReference type="PROSITE" id="PS50227"/>
    </source>
</evidence>
<dbReference type="OrthoDB" id="16753at2759"/>
<keyword evidence="6" id="KW-0297">G-protein coupled receptor</keyword>
<evidence type="ECO:0000256" key="4">
    <source>
        <dbReference type="ARBA" id="ARBA00022692"/>
    </source>
</evidence>
<accession>A0A3L8D5F0</accession>
<dbReference type="InterPro" id="IPR000832">
    <property type="entry name" value="GPCR_2_secretin-like"/>
</dbReference>
<evidence type="ECO:0000256" key="6">
    <source>
        <dbReference type="ARBA" id="ARBA00023040"/>
    </source>
</evidence>
<dbReference type="InterPro" id="IPR001879">
    <property type="entry name" value="GPCR_2_extracellular_dom"/>
</dbReference>
<dbReference type="GO" id="GO:0005886">
    <property type="term" value="C:plasma membrane"/>
    <property type="evidence" value="ECO:0007669"/>
    <property type="project" value="UniProtKB-SubCell"/>
</dbReference>
<evidence type="ECO:0000256" key="2">
    <source>
        <dbReference type="ARBA" id="ARBA00005314"/>
    </source>
</evidence>
<name>A0A3L8D5F0_OOCBI</name>
<proteinExistence type="inferred from homology"/>
<dbReference type="GO" id="GO:0017046">
    <property type="term" value="F:peptide hormone binding"/>
    <property type="evidence" value="ECO:0007669"/>
    <property type="project" value="TreeGrafter"/>
</dbReference>
<evidence type="ECO:0000256" key="1">
    <source>
        <dbReference type="ARBA" id="ARBA00004651"/>
    </source>
</evidence>
<dbReference type="PRINTS" id="PR00249">
    <property type="entry name" value="GPCRSECRETIN"/>
</dbReference>
<feature type="transmembrane region" description="Helical" evidence="11">
    <location>
        <begin position="366"/>
        <end position="385"/>
    </location>
</feature>
<feature type="transmembrane region" description="Helical" evidence="11">
    <location>
        <begin position="281"/>
        <end position="301"/>
    </location>
</feature>
<protein>
    <recommendedName>
        <fullName evidence="16">Parathyroid hormone/parathyroid hormone-related peptide receptor</fullName>
    </recommendedName>
</protein>